<dbReference type="CDD" id="cd07563">
    <property type="entry name" value="Peptidase_S41_IRBP"/>
    <property type="match status" value="1"/>
</dbReference>
<dbReference type="SUPFAM" id="SSF52096">
    <property type="entry name" value="ClpP/crotonase"/>
    <property type="match status" value="1"/>
</dbReference>
<dbReference type="Pfam" id="PF14684">
    <property type="entry name" value="Tricorn_C1"/>
    <property type="match status" value="1"/>
</dbReference>
<sequence>MKRNSYIFISLLLSVVLFTSCITEDEYDNSPEGNFEALWQTIDRQYCFLDYKKQEYGLDWNEIYSQYKQRISKGMNNEQLFEVLADMLNELRDGHVNLSSKLEYSQYREWFDSYPANFSDSIQRVYLGKDYAQSSGMKYQIFEDNIAYIYCGSFQSGIGEGNLDEVLNKLAICDGLIIDVRNNSGGNLTTAEKLAARFTNEKVLVGYMSHKTGPGHNDFSTPKAVWLEPSLDRVRWQKQAVVLTNRRSFSATNDFVNRMKILPKVTIIGDKTGGGSGLPFSSELPNGWSVRFSASPMYDADMQHLEFGIDPDIKVNMSSEDMQRNVDTIIEAAREYLHSHKE</sequence>
<dbReference type="PATRIC" id="fig|1339352.3.peg.2920"/>
<dbReference type="GO" id="GO:0006508">
    <property type="term" value="P:proteolysis"/>
    <property type="evidence" value="ECO:0007669"/>
    <property type="project" value="InterPro"/>
</dbReference>
<dbReference type="PANTHER" id="PTHR11261">
    <property type="entry name" value="INTERPHOTORECEPTOR RETINOID-BINDING PROTEIN"/>
    <property type="match status" value="1"/>
</dbReference>
<evidence type="ECO:0000313" key="3">
    <source>
        <dbReference type="EMBL" id="KDS51805.1"/>
    </source>
</evidence>
<dbReference type="DNASU" id="5301180"/>
<dbReference type="InterPro" id="IPR005151">
    <property type="entry name" value="Tail-specific_protease"/>
</dbReference>
<dbReference type="AlphaFoldDB" id="A0A069SKP2"/>
<protein>
    <submittedName>
        <fullName evidence="3">Peptidase S41 family protein</fullName>
    </submittedName>
</protein>
<feature type="chain" id="PRO_5001669293" evidence="1">
    <location>
        <begin position="20"/>
        <end position="342"/>
    </location>
</feature>
<dbReference type="RefSeq" id="WP_005843596.1">
    <property type="nucleotide sequence ID" value="NZ_JNHM01000053.1"/>
</dbReference>
<reference evidence="3 4" key="1">
    <citation type="submission" date="2014-04" db="EMBL/GenBank/DDBJ databases">
        <authorList>
            <person name="Sears C."/>
            <person name="Carroll K."/>
            <person name="Sack B.R."/>
            <person name="Qadri F."/>
            <person name="Myers L.L."/>
            <person name="Chung G.-T."/>
            <person name="Escheverria P."/>
            <person name="Fraser C.M."/>
            <person name="Sadzewicz L."/>
            <person name="Shefchek K.A."/>
            <person name="Tallon L."/>
            <person name="Das S.P."/>
            <person name="Daugherty S."/>
            <person name="Mongodin E.F."/>
        </authorList>
    </citation>
    <scope>NUCLEOTIDE SEQUENCE [LARGE SCALE GENOMIC DNA]</scope>
    <source>
        <strain evidence="3 4">3975 RP4</strain>
    </source>
</reference>
<feature type="signal peptide" evidence="1">
    <location>
        <begin position="1"/>
        <end position="19"/>
    </location>
</feature>
<evidence type="ECO:0000259" key="2">
    <source>
        <dbReference type="SMART" id="SM00245"/>
    </source>
</evidence>
<name>A0A069SKP2_PHOVU</name>
<organism evidence="3 4">
    <name type="scientific">Phocaeicola vulgatus str. 3975 RP4</name>
    <dbReference type="NCBI Taxonomy" id="1339352"/>
    <lineage>
        <taxon>Bacteria</taxon>
        <taxon>Pseudomonadati</taxon>
        <taxon>Bacteroidota</taxon>
        <taxon>Bacteroidia</taxon>
        <taxon>Bacteroidales</taxon>
        <taxon>Bacteroidaceae</taxon>
        <taxon>Phocaeicola</taxon>
    </lineage>
</organism>
<gene>
    <name evidence="3" type="ORF">M099_3051</name>
</gene>
<evidence type="ECO:0000313" key="4">
    <source>
        <dbReference type="Proteomes" id="UP000027661"/>
    </source>
</evidence>
<dbReference type="Pfam" id="PF03572">
    <property type="entry name" value="Peptidase_S41"/>
    <property type="match status" value="1"/>
</dbReference>
<dbReference type="PROSITE" id="PS51257">
    <property type="entry name" value="PROKAR_LIPOPROTEIN"/>
    <property type="match status" value="1"/>
</dbReference>
<dbReference type="InterPro" id="IPR028204">
    <property type="entry name" value="Tricorn_C1"/>
</dbReference>
<dbReference type="Proteomes" id="UP000027661">
    <property type="component" value="Unassembled WGS sequence"/>
</dbReference>
<dbReference type="InterPro" id="IPR029045">
    <property type="entry name" value="ClpP/crotonase-like_dom_sf"/>
</dbReference>
<comment type="caution">
    <text evidence="3">The sequence shown here is derived from an EMBL/GenBank/DDBJ whole genome shotgun (WGS) entry which is preliminary data.</text>
</comment>
<accession>A0A069SKP2</accession>
<dbReference type="PANTHER" id="PTHR11261:SF3">
    <property type="entry name" value="RETINOL-BINDING PROTEIN 3"/>
    <property type="match status" value="1"/>
</dbReference>
<dbReference type="EMBL" id="JNHM01000053">
    <property type="protein sequence ID" value="KDS51805.1"/>
    <property type="molecule type" value="Genomic_DNA"/>
</dbReference>
<proteinExistence type="predicted"/>
<feature type="domain" description="Tail specific protease" evidence="2">
    <location>
        <begin position="120"/>
        <end position="316"/>
    </location>
</feature>
<dbReference type="Gene3D" id="3.90.226.10">
    <property type="entry name" value="2-enoyl-CoA Hydratase, Chain A, domain 1"/>
    <property type="match status" value="1"/>
</dbReference>
<dbReference type="SMART" id="SM00245">
    <property type="entry name" value="TSPc"/>
    <property type="match status" value="1"/>
</dbReference>
<dbReference type="GO" id="GO:0008236">
    <property type="term" value="F:serine-type peptidase activity"/>
    <property type="evidence" value="ECO:0007669"/>
    <property type="project" value="InterPro"/>
</dbReference>
<dbReference type="GeneID" id="5301180"/>
<evidence type="ECO:0000256" key="1">
    <source>
        <dbReference type="SAM" id="SignalP"/>
    </source>
</evidence>
<keyword evidence="1" id="KW-0732">Signal</keyword>
<dbReference type="Gene3D" id="3.30.750.44">
    <property type="match status" value="1"/>
</dbReference>